<dbReference type="AlphaFoldDB" id="A0AAV6VG86"/>
<keyword evidence="4" id="KW-1185">Reference proteome</keyword>
<feature type="compositionally biased region" description="Basic residues" evidence="1">
    <location>
        <begin position="209"/>
        <end position="222"/>
    </location>
</feature>
<reference evidence="3 4" key="1">
    <citation type="journal article" date="2022" name="Nat. Ecol. Evol.">
        <title>A masculinizing supergene underlies an exaggerated male reproductive morph in a spider.</title>
        <authorList>
            <person name="Hendrickx F."/>
            <person name="De Corte Z."/>
            <person name="Sonet G."/>
            <person name="Van Belleghem S.M."/>
            <person name="Kostlbacher S."/>
            <person name="Vangestel C."/>
        </authorList>
    </citation>
    <scope>NUCLEOTIDE SEQUENCE [LARGE SCALE GENOMIC DNA]</scope>
    <source>
        <strain evidence="3">W744_W776</strain>
    </source>
</reference>
<name>A0AAV6VG86_9ARAC</name>
<dbReference type="Proteomes" id="UP000827092">
    <property type="component" value="Unassembled WGS sequence"/>
</dbReference>
<evidence type="ECO:0000256" key="1">
    <source>
        <dbReference type="SAM" id="MobiDB-lite"/>
    </source>
</evidence>
<evidence type="ECO:0000259" key="2">
    <source>
        <dbReference type="PROSITE" id="PS51507"/>
    </source>
</evidence>
<evidence type="ECO:0000313" key="4">
    <source>
        <dbReference type="Proteomes" id="UP000827092"/>
    </source>
</evidence>
<feature type="compositionally biased region" description="Polar residues" evidence="1">
    <location>
        <begin position="235"/>
        <end position="244"/>
    </location>
</feature>
<organism evidence="3 4">
    <name type="scientific">Oedothorax gibbosus</name>
    <dbReference type="NCBI Taxonomy" id="931172"/>
    <lineage>
        <taxon>Eukaryota</taxon>
        <taxon>Metazoa</taxon>
        <taxon>Ecdysozoa</taxon>
        <taxon>Arthropoda</taxon>
        <taxon>Chelicerata</taxon>
        <taxon>Arachnida</taxon>
        <taxon>Araneae</taxon>
        <taxon>Araneomorphae</taxon>
        <taxon>Entelegynae</taxon>
        <taxon>Araneoidea</taxon>
        <taxon>Linyphiidae</taxon>
        <taxon>Erigoninae</taxon>
        <taxon>Oedothorax</taxon>
    </lineage>
</organism>
<comment type="caution">
    <text evidence="3">The sequence shown here is derived from an EMBL/GenBank/DDBJ whole genome shotgun (WGS) entry which is preliminary data.</text>
</comment>
<feature type="compositionally biased region" description="Polar residues" evidence="1">
    <location>
        <begin position="423"/>
        <end position="433"/>
    </location>
</feature>
<dbReference type="EMBL" id="JAFNEN010000095">
    <property type="protein sequence ID" value="KAG8195024.1"/>
    <property type="molecule type" value="Genomic_DNA"/>
</dbReference>
<feature type="region of interest" description="Disordered" evidence="1">
    <location>
        <begin position="393"/>
        <end position="547"/>
    </location>
</feature>
<dbReference type="InterPro" id="IPR001346">
    <property type="entry name" value="Interferon_reg_fact_DNA-bd_dom"/>
</dbReference>
<protein>
    <recommendedName>
        <fullName evidence="2">IRF tryptophan pentad repeat domain-containing protein</fullName>
    </recommendedName>
</protein>
<feature type="compositionally biased region" description="Basic residues" evidence="1">
    <location>
        <begin position="408"/>
        <end position="421"/>
    </location>
</feature>
<dbReference type="InterPro" id="IPR036388">
    <property type="entry name" value="WH-like_DNA-bd_sf"/>
</dbReference>
<feature type="compositionally biased region" description="Basic residues" evidence="1">
    <location>
        <begin position="513"/>
        <end position="525"/>
    </location>
</feature>
<dbReference type="GO" id="GO:0000976">
    <property type="term" value="F:transcription cis-regulatory region binding"/>
    <property type="evidence" value="ECO:0007669"/>
    <property type="project" value="InterPro"/>
</dbReference>
<proteinExistence type="predicted"/>
<evidence type="ECO:0000313" key="3">
    <source>
        <dbReference type="EMBL" id="KAG8195024.1"/>
    </source>
</evidence>
<feature type="domain" description="IRF tryptophan pentad repeat" evidence="2">
    <location>
        <begin position="6"/>
        <end position="130"/>
    </location>
</feature>
<dbReference type="Gene3D" id="1.10.10.10">
    <property type="entry name" value="Winged helix-like DNA-binding domain superfamily/Winged helix DNA-binding domain"/>
    <property type="match status" value="1"/>
</dbReference>
<feature type="compositionally biased region" description="Low complexity" evidence="1">
    <location>
        <begin position="161"/>
        <end position="172"/>
    </location>
</feature>
<feature type="compositionally biased region" description="Basic and acidic residues" evidence="1">
    <location>
        <begin position="445"/>
        <end position="464"/>
    </location>
</feature>
<gene>
    <name evidence="3" type="ORF">JTE90_008195</name>
</gene>
<sequence>MPRQAYKLLEDFLIPALDDRTYGHLLEWERDIKLEAGAEGSTWVVFRIAWMHKAKSTWRLSDLRVFLDWDALKDRYPPPGSVCQGRPPPGSVYDKFLVYSKQRLRSALRNISYVSELPPEGDYKRYRILDLEAAKQARQNNHKLEKKKIELQRRHSPLGRPSSPEAPATSASRLQDGTKTKTKRKAKVKQEVHTDDDEEDKDDPTYHPRTSRTRSGRSRRSTRMSIKQEVEEQPSRFSAVSPNPTEAREIPRPSNQVIETPLAQEAGLFATASEETPELNPPKTRMTRELACLLEDQAKSVWNTATEPKRKSKVSQNSWADSFEKKQGALKETLMKIKDEPVWTPVRIPKDCSPSYAGPLPSGPTAFIRFTTFDYGTSTDSEHEVDVLQGTENGHSTALNLNGCKGIVSKKNKPRHSRKKTNPADSHNSTSMPKQGLEYFQKRPKPTDPHNSKLMPKQEPKDFQPSRSNNLYSTPSTSGQSLVYENGLSPMRQETRRQSCTSQAENDQETERKRKPRRKKQKSKVAKKDPLNLPDLTPSIPNGLEYGAQSKKENGVRYKCPTTSTSKSDGEAIKNNTLSVEVFKEPEYDKFSLLLKPDSFYGACVNHFTLQLLDGSGFLEQVVENQWHLDNEPLTYNEDEYYKKFF</sequence>
<feature type="compositionally biased region" description="Polar residues" evidence="1">
    <location>
        <begin position="465"/>
        <end position="483"/>
    </location>
</feature>
<dbReference type="PROSITE" id="PS51507">
    <property type="entry name" value="IRF_2"/>
    <property type="match status" value="1"/>
</dbReference>
<accession>A0AAV6VG86</accession>
<feature type="region of interest" description="Disordered" evidence="1">
    <location>
        <begin position="139"/>
        <end position="253"/>
    </location>
</feature>